<organism evidence="1 2">
    <name type="scientific">Melaminivora alkalimesophila</name>
    <dbReference type="NCBI Taxonomy" id="1165852"/>
    <lineage>
        <taxon>Bacteria</taxon>
        <taxon>Pseudomonadati</taxon>
        <taxon>Pseudomonadota</taxon>
        <taxon>Betaproteobacteria</taxon>
        <taxon>Burkholderiales</taxon>
        <taxon>Comamonadaceae</taxon>
        <taxon>Melaminivora</taxon>
    </lineage>
</organism>
<dbReference type="EMBL" id="QGUB01000001">
    <property type="protein sequence ID" value="PWW48764.1"/>
    <property type="molecule type" value="Genomic_DNA"/>
</dbReference>
<dbReference type="Proteomes" id="UP000246483">
    <property type="component" value="Unassembled WGS sequence"/>
</dbReference>
<accession>A0A317REX3</accession>
<keyword evidence="2" id="KW-1185">Reference proteome</keyword>
<evidence type="ECO:0000313" key="1">
    <source>
        <dbReference type="EMBL" id="PWW48764.1"/>
    </source>
</evidence>
<protein>
    <submittedName>
        <fullName evidence="1">Uncharacterized protein</fullName>
    </submittedName>
</protein>
<evidence type="ECO:0000313" key="2">
    <source>
        <dbReference type="Proteomes" id="UP000246483"/>
    </source>
</evidence>
<gene>
    <name evidence="1" type="ORF">DFR36_101273</name>
</gene>
<name>A0A317REX3_9BURK</name>
<dbReference type="AlphaFoldDB" id="A0A317REX3"/>
<dbReference type="RefSeq" id="WP_244909135.1">
    <property type="nucleotide sequence ID" value="NZ_QGUB01000001.1"/>
</dbReference>
<reference evidence="1 2" key="1">
    <citation type="submission" date="2018-05" db="EMBL/GenBank/DDBJ databases">
        <title>Genomic Encyclopedia of Type Strains, Phase IV (KMG-IV): sequencing the most valuable type-strain genomes for metagenomic binning, comparative biology and taxonomic classification.</title>
        <authorList>
            <person name="Goeker M."/>
        </authorList>
    </citation>
    <scope>NUCLEOTIDE SEQUENCE [LARGE SCALE GENOMIC DNA]</scope>
    <source>
        <strain evidence="1 2">DSM 26006</strain>
    </source>
</reference>
<sequence length="171" mass="19463">MRDEAAPVPPPRLPEGRFSGREAFRQLVRDALAAAAREGWSELVLSDASFVDWPLGERAVVETLQQWARAGRRCTLLALDFDEVVRRQPRFVQWRRQWDHLIGCHKADTRDPLALPSVLWSPGWVLRRLDPLRSNGVSSFDGAQCTLAREQLAEWLERRSRPGFPATVLGL</sequence>
<comment type="caution">
    <text evidence="1">The sequence shown here is derived from an EMBL/GenBank/DDBJ whole genome shotgun (WGS) entry which is preliminary data.</text>
</comment>
<proteinExistence type="predicted"/>